<evidence type="ECO:0000313" key="2">
    <source>
        <dbReference type="Proteomes" id="UP000828048"/>
    </source>
</evidence>
<proteinExistence type="predicted"/>
<dbReference type="EMBL" id="CM037155">
    <property type="protein sequence ID" value="KAH7845556.1"/>
    <property type="molecule type" value="Genomic_DNA"/>
</dbReference>
<accession>A0ACB7XWT8</accession>
<gene>
    <name evidence="1" type="ORF">Vadar_003522</name>
</gene>
<organism evidence="1 2">
    <name type="scientific">Vaccinium darrowii</name>
    <dbReference type="NCBI Taxonomy" id="229202"/>
    <lineage>
        <taxon>Eukaryota</taxon>
        <taxon>Viridiplantae</taxon>
        <taxon>Streptophyta</taxon>
        <taxon>Embryophyta</taxon>
        <taxon>Tracheophyta</taxon>
        <taxon>Spermatophyta</taxon>
        <taxon>Magnoliopsida</taxon>
        <taxon>eudicotyledons</taxon>
        <taxon>Gunneridae</taxon>
        <taxon>Pentapetalae</taxon>
        <taxon>asterids</taxon>
        <taxon>Ericales</taxon>
        <taxon>Ericaceae</taxon>
        <taxon>Vaccinioideae</taxon>
        <taxon>Vaccinieae</taxon>
        <taxon>Vaccinium</taxon>
    </lineage>
</organism>
<reference evidence="1 2" key="1">
    <citation type="journal article" date="2021" name="Hortic Res">
        <title>High-quality reference genome and annotation aids understanding of berry development for evergreen blueberry (Vaccinium darrowii).</title>
        <authorList>
            <person name="Yu J."/>
            <person name="Hulse-Kemp A.M."/>
            <person name="Babiker E."/>
            <person name="Staton M."/>
        </authorList>
    </citation>
    <scope>NUCLEOTIDE SEQUENCE [LARGE SCALE GENOMIC DNA]</scope>
    <source>
        <strain evidence="2">cv. NJ 8807/NJ 8810</strain>
        <tissue evidence="1">Young leaf</tissue>
    </source>
</reference>
<dbReference type="Proteomes" id="UP000828048">
    <property type="component" value="Chromosome 5"/>
</dbReference>
<comment type="caution">
    <text evidence="1">The sequence shown here is derived from an EMBL/GenBank/DDBJ whole genome shotgun (WGS) entry which is preliminary data.</text>
</comment>
<protein>
    <submittedName>
        <fullName evidence="1">Uncharacterized protein</fullName>
    </submittedName>
</protein>
<keyword evidence="2" id="KW-1185">Reference proteome</keyword>
<sequence>MDPMEGQCSVPILPRLTMPGHRIDPPCGKITGIKFPVAVGRIMGVLGNGSEGVANKAAGLIALLIGDGPGEMKGECHATIMHTKSVLAMLLSLVTRTIPKYVSPLLSMSVNMEVLEAMICEPRGQTKCTVFVELLRQVASLRTKRDGCRDHVYNNRTRCNCRRVHA</sequence>
<evidence type="ECO:0000313" key="1">
    <source>
        <dbReference type="EMBL" id="KAH7845556.1"/>
    </source>
</evidence>
<name>A0ACB7XWT8_9ERIC</name>